<feature type="transmembrane region" description="Helical" evidence="1">
    <location>
        <begin position="107"/>
        <end position="130"/>
    </location>
</feature>
<protein>
    <submittedName>
        <fullName evidence="2">Uncharacterized protein</fullName>
    </submittedName>
</protein>
<evidence type="ECO:0000256" key="1">
    <source>
        <dbReference type="SAM" id="Phobius"/>
    </source>
</evidence>
<evidence type="ECO:0000313" key="2">
    <source>
        <dbReference type="EMBL" id="RSL17181.1"/>
    </source>
</evidence>
<dbReference type="Proteomes" id="UP000269669">
    <property type="component" value="Unassembled WGS sequence"/>
</dbReference>
<comment type="caution">
    <text evidence="2">The sequence shown here is derived from an EMBL/GenBank/DDBJ whole genome shotgun (WGS) entry which is preliminary data.</text>
</comment>
<accession>A0A3R9NXU1</accession>
<feature type="transmembrane region" description="Helical" evidence="1">
    <location>
        <begin position="9"/>
        <end position="31"/>
    </location>
</feature>
<sequence>MIERRLKILILIFLWIATLEDTFLFLMAWFAPDLWFKVFHASVPAGLEVAFLRRSAGQWAAFALAQAITLWRWQKQPVWLPITAGIRFSDLFTDISYILAAPSLTPIGWMLLLPPPLLNLIGVIILLRGYKQIQNSTQK</sequence>
<keyword evidence="1" id="KW-1133">Transmembrane helix</keyword>
<evidence type="ECO:0000313" key="3">
    <source>
        <dbReference type="Proteomes" id="UP000269669"/>
    </source>
</evidence>
<dbReference type="RefSeq" id="WP_125485700.1">
    <property type="nucleotide sequence ID" value="NZ_RSDW01000001.1"/>
</dbReference>
<dbReference type="OrthoDB" id="119647at2"/>
<name>A0A3R9NXU1_9BACT</name>
<keyword evidence="1" id="KW-0472">Membrane</keyword>
<dbReference type="AlphaFoldDB" id="A0A3R9NXU1"/>
<keyword evidence="3" id="KW-1185">Reference proteome</keyword>
<reference evidence="2 3" key="1">
    <citation type="submission" date="2018-12" db="EMBL/GenBank/DDBJ databases">
        <title>Sequencing of bacterial isolates from soil warming experiment in Harvard Forest, Massachusetts, USA.</title>
        <authorList>
            <person name="Deangelis K."/>
        </authorList>
    </citation>
    <scope>NUCLEOTIDE SEQUENCE [LARGE SCALE GENOMIC DNA]</scope>
    <source>
        <strain evidence="2 3">EB153</strain>
    </source>
</reference>
<gene>
    <name evidence="2" type="ORF">EDE15_2710</name>
</gene>
<dbReference type="EMBL" id="RSDW01000001">
    <property type="protein sequence ID" value="RSL17181.1"/>
    <property type="molecule type" value="Genomic_DNA"/>
</dbReference>
<organism evidence="2 3">
    <name type="scientific">Edaphobacter aggregans</name>
    <dbReference type="NCBI Taxonomy" id="570835"/>
    <lineage>
        <taxon>Bacteria</taxon>
        <taxon>Pseudomonadati</taxon>
        <taxon>Acidobacteriota</taxon>
        <taxon>Terriglobia</taxon>
        <taxon>Terriglobales</taxon>
        <taxon>Acidobacteriaceae</taxon>
        <taxon>Edaphobacter</taxon>
    </lineage>
</organism>
<proteinExistence type="predicted"/>
<keyword evidence="1" id="KW-0812">Transmembrane</keyword>